<evidence type="ECO:0000256" key="1">
    <source>
        <dbReference type="SAM" id="SignalP"/>
    </source>
</evidence>
<gene>
    <name evidence="2" type="ORF">SAMN05444170_4510</name>
</gene>
<organism evidence="2 3">
    <name type="scientific">Bradyrhizobium erythrophlei</name>
    <dbReference type="NCBI Taxonomy" id="1437360"/>
    <lineage>
        <taxon>Bacteria</taxon>
        <taxon>Pseudomonadati</taxon>
        <taxon>Pseudomonadota</taxon>
        <taxon>Alphaproteobacteria</taxon>
        <taxon>Hyphomicrobiales</taxon>
        <taxon>Nitrobacteraceae</taxon>
        <taxon>Bradyrhizobium</taxon>
    </lineage>
</organism>
<keyword evidence="1" id="KW-0732">Signal</keyword>
<feature type="signal peptide" evidence="1">
    <location>
        <begin position="1"/>
        <end position="20"/>
    </location>
</feature>
<dbReference type="Proteomes" id="UP000184096">
    <property type="component" value="Chromosome I"/>
</dbReference>
<reference evidence="3" key="1">
    <citation type="submission" date="2016-11" db="EMBL/GenBank/DDBJ databases">
        <authorList>
            <person name="Varghese N."/>
            <person name="Submissions S."/>
        </authorList>
    </citation>
    <scope>NUCLEOTIDE SEQUENCE [LARGE SCALE GENOMIC DNA]</scope>
    <source>
        <strain evidence="3">GAS401</strain>
    </source>
</reference>
<evidence type="ECO:0000313" key="2">
    <source>
        <dbReference type="EMBL" id="SHN80802.1"/>
    </source>
</evidence>
<feature type="chain" id="PRO_5012071072" evidence="1">
    <location>
        <begin position="21"/>
        <end position="65"/>
    </location>
</feature>
<dbReference type="EMBL" id="LT670849">
    <property type="protein sequence ID" value="SHN80802.1"/>
    <property type="molecule type" value="Genomic_DNA"/>
</dbReference>
<dbReference type="AlphaFoldDB" id="A0A1M7UCL8"/>
<proteinExistence type="predicted"/>
<accession>A0A1M7UCL8</accession>
<sequence>MLKFVILGVASLAFVGTAAAADLPRPQPQPVAAPVGKYPMGKYPVGKSPLGKYPVAAPAPLVTKG</sequence>
<evidence type="ECO:0000313" key="3">
    <source>
        <dbReference type="Proteomes" id="UP000184096"/>
    </source>
</evidence>
<name>A0A1M7UCL8_9BRAD</name>
<protein>
    <submittedName>
        <fullName evidence="2">Uncharacterized protein</fullName>
    </submittedName>
</protein>
<keyword evidence="3" id="KW-1185">Reference proteome</keyword>